<dbReference type="Gene3D" id="1.10.10.160">
    <property type="match status" value="1"/>
</dbReference>
<dbReference type="Gene3D" id="1.10.10.990">
    <property type="match status" value="1"/>
</dbReference>
<dbReference type="PIRSF" id="PIRSF000980">
    <property type="entry name" value="RecC"/>
    <property type="match status" value="1"/>
</dbReference>
<comment type="subunit">
    <text evidence="10">Heterotrimer of RecB, RecC and RecD. All subunits contribute to DNA-binding.</text>
</comment>
<evidence type="ECO:0000313" key="13">
    <source>
        <dbReference type="Proteomes" id="UP001626593"/>
    </source>
</evidence>
<dbReference type="Gene3D" id="3.40.50.300">
    <property type="entry name" value="P-loop containing nucleotide triphosphate hydrolases"/>
    <property type="match status" value="2"/>
</dbReference>
<dbReference type="PANTHER" id="PTHR30591">
    <property type="entry name" value="RECBCD ENZYME SUBUNIT RECC"/>
    <property type="match status" value="1"/>
</dbReference>
<dbReference type="Pfam" id="PF04257">
    <property type="entry name" value="Exonuc_V_gamma"/>
    <property type="match status" value="1"/>
</dbReference>
<dbReference type="EMBL" id="CP141259">
    <property type="protein sequence ID" value="WRL46640.1"/>
    <property type="molecule type" value="Genomic_DNA"/>
</dbReference>
<comment type="miscellaneous">
    <text evidence="10">In the RecBCD complex, RecB has a slow 3'-5' helicase, an exonuclease activity and loads RecA onto ssDNA, RecD has a fast 5'-3' helicase activity, while RecC stimulates the ATPase and processivity of the RecB helicase and contributes to recognition of the Chi site.</text>
</comment>
<accession>A0ABZ1AME3</accession>
<evidence type="ECO:0000259" key="11">
    <source>
        <dbReference type="Pfam" id="PF17946"/>
    </source>
</evidence>
<keyword evidence="4 10" id="KW-0378">Hydrolase</keyword>
<comment type="similarity">
    <text evidence="10">Belongs to the RecC family.</text>
</comment>
<dbReference type="RefSeq" id="WP_407279401.1">
    <property type="nucleotide sequence ID" value="NZ_CP141259.1"/>
</dbReference>
<evidence type="ECO:0000256" key="6">
    <source>
        <dbReference type="ARBA" id="ARBA00022839"/>
    </source>
</evidence>
<evidence type="ECO:0000256" key="1">
    <source>
        <dbReference type="ARBA" id="ARBA00022722"/>
    </source>
</evidence>
<evidence type="ECO:0000256" key="7">
    <source>
        <dbReference type="ARBA" id="ARBA00022840"/>
    </source>
</evidence>
<dbReference type="Proteomes" id="UP001626593">
    <property type="component" value="Chromosome"/>
</dbReference>
<dbReference type="InterPro" id="IPR006697">
    <property type="entry name" value="RecC"/>
</dbReference>
<keyword evidence="13" id="KW-1185">Reference proteome</keyword>
<evidence type="ECO:0000313" key="12">
    <source>
        <dbReference type="EMBL" id="WRL46640.1"/>
    </source>
</evidence>
<keyword evidence="8 10" id="KW-0238">DNA-binding</keyword>
<organism evidence="12 13">
    <name type="scientific">Aromatoleum evansii</name>
    <name type="common">Azoarcus evansii</name>
    <dbReference type="NCBI Taxonomy" id="59406"/>
    <lineage>
        <taxon>Bacteria</taxon>
        <taxon>Pseudomonadati</taxon>
        <taxon>Pseudomonadota</taxon>
        <taxon>Betaproteobacteria</taxon>
        <taxon>Rhodocyclales</taxon>
        <taxon>Rhodocyclaceae</taxon>
        <taxon>Aromatoleum</taxon>
    </lineage>
</organism>
<dbReference type="GO" id="GO:0008854">
    <property type="term" value="F:exodeoxyribonuclease V activity"/>
    <property type="evidence" value="ECO:0007669"/>
    <property type="project" value="UniProtKB-EC"/>
</dbReference>
<dbReference type="InterPro" id="IPR041500">
    <property type="entry name" value="RecC_C"/>
</dbReference>
<keyword evidence="7 10" id="KW-0067">ATP-binding</keyword>
<evidence type="ECO:0000256" key="8">
    <source>
        <dbReference type="ARBA" id="ARBA00023125"/>
    </source>
</evidence>
<dbReference type="InterPro" id="IPR027417">
    <property type="entry name" value="P-loop_NTPase"/>
</dbReference>
<evidence type="ECO:0000256" key="5">
    <source>
        <dbReference type="ARBA" id="ARBA00022806"/>
    </source>
</evidence>
<dbReference type="SUPFAM" id="SSF52980">
    <property type="entry name" value="Restriction endonuclease-like"/>
    <property type="match status" value="1"/>
</dbReference>
<proteinExistence type="inferred from homology"/>
<protein>
    <recommendedName>
        <fullName evidence="10">RecBCD enzyme subunit RecC</fullName>
    </recommendedName>
    <alternativeName>
        <fullName evidence="10">Exonuclease V subunit RecC</fullName>
        <shortName evidence="10">ExoV subunit RecC</shortName>
    </alternativeName>
    <alternativeName>
        <fullName evidence="10">Helicase/nuclease RecBCD subunit RecC</fullName>
    </alternativeName>
</protein>
<evidence type="ECO:0000256" key="10">
    <source>
        <dbReference type="HAMAP-Rule" id="MF_01486"/>
    </source>
</evidence>
<evidence type="ECO:0000256" key="2">
    <source>
        <dbReference type="ARBA" id="ARBA00022741"/>
    </source>
</evidence>
<dbReference type="PANTHER" id="PTHR30591:SF1">
    <property type="entry name" value="RECBCD ENZYME SUBUNIT RECC"/>
    <property type="match status" value="1"/>
</dbReference>
<dbReference type="NCBIfam" id="TIGR01450">
    <property type="entry name" value="recC"/>
    <property type="match status" value="1"/>
</dbReference>
<keyword evidence="5 10" id="KW-0347">Helicase</keyword>
<dbReference type="InterPro" id="IPR011335">
    <property type="entry name" value="Restrct_endonuc-II-like"/>
</dbReference>
<reference evidence="12 13" key="1">
    <citation type="submission" date="2023-12" db="EMBL/GenBank/DDBJ databases">
        <title>A. evansii MAY27, complete genome.</title>
        <authorList>
            <person name="Wang Y."/>
        </authorList>
    </citation>
    <scope>NUCLEOTIDE SEQUENCE [LARGE SCALE GENOMIC DNA]</scope>
    <source>
        <strain evidence="12 13">MAY27</strain>
    </source>
</reference>
<evidence type="ECO:0000256" key="3">
    <source>
        <dbReference type="ARBA" id="ARBA00022763"/>
    </source>
</evidence>
<dbReference type="InterPro" id="IPR013986">
    <property type="entry name" value="DExx_box_DNA_helicase_dom_sf"/>
</dbReference>
<dbReference type="SUPFAM" id="SSF52540">
    <property type="entry name" value="P-loop containing nucleoside triphosphate hydrolases"/>
    <property type="match status" value="2"/>
</dbReference>
<dbReference type="Pfam" id="PF17946">
    <property type="entry name" value="RecC_C"/>
    <property type="match status" value="1"/>
</dbReference>
<name>A0ABZ1AME3_AROEV</name>
<keyword evidence="9 10" id="KW-0234">DNA repair</keyword>
<keyword evidence="3 10" id="KW-0227">DNA damage</keyword>
<evidence type="ECO:0000256" key="9">
    <source>
        <dbReference type="ARBA" id="ARBA00023204"/>
    </source>
</evidence>
<keyword evidence="2 10" id="KW-0547">Nucleotide-binding</keyword>
<dbReference type="HAMAP" id="MF_01486">
    <property type="entry name" value="RecC"/>
    <property type="match status" value="1"/>
</dbReference>
<keyword evidence="1 10" id="KW-0540">Nuclease</keyword>
<evidence type="ECO:0000256" key="4">
    <source>
        <dbReference type="ARBA" id="ARBA00022801"/>
    </source>
</evidence>
<feature type="domain" description="RecC C-terminal" evidence="11">
    <location>
        <begin position="866"/>
        <end position="1112"/>
    </location>
</feature>
<keyword evidence="6 10" id="KW-0269">Exonuclease</keyword>
<gene>
    <name evidence="10 12" type="primary">recC</name>
    <name evidence="12" type="ORF">U5817_00945</name>
</gene>
<sequence>MDGEDEVAGELTGDLRGGLMVIHGNHPEALRDVLVAWMKRHPLAPLENELILVQSNGIAQWLKMALAADETAGGCGIAAALDAFLPSRFVWQAYRAVLGRDAVPEVSPFDKPLLVWRLMRLLPALLARDEFAPLARFLADDEDLRKRHQLAERLADLFDQYQMYRADWLAAWAAGEDVLLTARGAREALPAAQVWQPALWRALLEDVGPDFAGSGRAAVHTRFLAAVAEMRDAPRPPALPRRVMVFGISSLPAQTLEVLAAIAQWSQVLLCVHNPCEHYWADIVADKELLRASSSRHARRAGMPAVLAEEELHLHAHPLLAAWGKQGRDFIGLLDEHDAGDARERYARRFAEVGTRIDLFAPHGDDCLLHQLQDDIRDLRPLAETRARWPVVDPATDASIRFHVAHGPQREVEILHDQLLAAFNADETLRPRDVIVMVPDIDAYAPHIQAVFGLLDAEDPRFIPFTVADQGLRHHDPLLNAVEKLLGLPQSRVAVSDVLDLLEVPALRARFGIAEDELPLLHRWVRGANIRWGLHAEQRASLGLPDGAEQNSWLFGLRRMLLGYAVGGAGDAGSADEAWQGIEPYDEIGGLDAGLVGPLATLLERLDAAWRGLRETAAVEDWCVRLRGLLADFFDPADSNGAYTLQRLESALQAWQDACAAAGLAEALPLSVVREHWLAQMDDSGLSQRFFAGAVTFATLMPMRAIPFRHVCLLGMNDGDYPRTRVPMDFDLMGRDYRPGDRSRREDDRYLFLEALLSARERLHVSWVGRSIHDNTERPPSVLVGQLRDHLAAGWRLAREGGEDAGEGLLRALTVEHRLQPFSPDYFPAAGSQSPLFTYAHEWRDGLAAEVPAAVPAPLAPLDETEPLTLRELADFLKEPAKVFLRRRLGVYFELPDPASEDHEPFALDALQNWQLQDELIAAQLDALDHGDEREAALERALARIERRGELAPGNFAALMQAALAEPMEDLFARYAQALVEWPEAIEPDEEIAFEHGAGATRLMVADRLGGLRRNAEGARGRLVLERSGVVTKEKKYRRDKLLRHWVAHVAGHLAGVPLASLVVGKVGNAPLDPLDVEAARGWFRSLLEAWHEGLRRPLPLAAKTAFAWLDAGGRADTPKDSDAGRAARIAYEGDGFKRRGEIEDSPYLARAWPDFDALWAGGEFARLADALLLPVYFGIGTSKDYKLGLAKGDEA</sequence>
<comment type="function">
    <text evidence="10">A helicase/nuclease that prepares dsDNA breaks (DSB) for recombinational DNA repair. Binds to DSBs and unwinds DNA via a highly rapid and processive ATP-dependent bidirectional helicase activity. Unwinds dsDNA until it encounters a Chi (crossover hotspot instigator) sequence from the 3' direction. Cuts ssDNA a few nucleotides 3' to the Chi site. The properties and activities of the enzyme are changed at Chi. The Chi-altered holoenzyme produces a long 3'-ssDNA overhang and facilitates RecA-binding to the ssDNA for homologous DNA recombination and repair. Holoenzyme degrades any linearized DNA that is unable to undergo homologous recombination. In the holoenzyme this subunit recognizes the wild-type Chi sequence, and when added to isolated RecB increases its ATP-dependent helicase processivity.</text>
</comment>
<dbReference type="Gene3D" id="3.40.50.10930">
    <property type="match status" value="1"/>
</dbReference>